<dbReference type="InterPro" id="IPR000801">
    <property type="entry name" value="Esterase-like"/>
</dbReference>
<dbReference type="EMBL" id="JACCAC010000001">
    <property type="protein sequence ID" value="NYG55986.1"/>
    <property type="molecule type" value="Genomic_DNA"/>
</dbReference>
<dbReference type="PANTHER" id="PTHR48098">
    <property type="entry name" value="ENTEROCHELIN ESTERASE-RELATED"/>
    <property type="match status" value="1"/>
</dbReference>
<dbReference type="GO" id="GO:0016787">
    <property type="term" value="F:hydrolase activity"/>
    <property type="evidence" value="ECO:0007669"/>
    <property type="project" value="UniProtKB-KW"/>
</dbReference>
<evidence type="ECO:0000313" key="2">
    <source>
        <dbReference type="EMBL" id="NYG55986.1"/>
    </source>
</evidence>
<dbReference type="SUPFAM" id="SSF53474">
    <property type="entry name" value="alpha/beta-Hydrolases"/>
    <property type="match status" value="1"/>
</dbReference>
<keyword evidence="1" id="KW-0732">Signal</keyword>
<evidence type="ECO:0000256" key="1">
    <source>
        <dbReference type="SAM" id="SignalP"/>
    </source>
</evidence>
<feature type="signal peptide" evidence="1">
    <location>
        <begin position="1"/>
        <end position="30"/>
    </location>
</feature>
<organism evidence="2 3">
    <name type="scientific">Nocardioides perillae</name>
    <dbReference type="NCBI Taxonomy" id="1119534"/>
    <lineage>
        <taxon>Bacteria</taxon>
        <taxon>Bacillati</taxon>
        <taxon>Actinomycetota</taxon>
        <taxon>Actinomycetes</taxon>
        <taxon>Propionibacteriales</taxon>
        <taxon>Nocardioidaceae</taxon>
        <taxon>Nocardioides</taxon>
    </lineage>
</organism>
<proteinExistence type="predicted"/>
<dbReference type="Gene3D" id="3.40.50.1820">
    <property type="entry name" value="alpha/beta hydrolase"/>
    <property type="match status" value="1"/>
</dbReference>
<dbReference type="PANTHER" id="PTHR48098:SF1">
    <property type="entry name" value="DIACYLGLYCEROL ACYLTRANSFERASE_MYCOLYLTRANSFERASE AG85A"/>
    <property type="match status" value="1"/>
</dbReference>
<keyword evidence="2" id="KW-0378">Hydrolase</keyword>
<feature type="chain" id="PRO_5031202255" evidence="1">
    <location>
        <begin position="31"/>
        <end position="372"/>
    </location>
</feature>
<dbReference type="AlphaFoldDB" id="A0A7Y9RSW1"/>
<dbReference type="Proteomes" id="UP000544110">
    <property type="component" value="Unassembled WGS sequence"/>
</dbReference>
<dbReference type="InterPro" id="IPR050583">
    <property type="entry name" value="Mycobacterial_A85_antigen"/>
</dbReference>
<comment type="caution">
    <text evidence="2">The sequence shown here is derived from an EMBL/GenBank/DDBJ whole genome shotgun (WGS) entry which is preliminary data.</text>
</comment>
<dbReference type="GO" id="GO:0016747">
    <property type="term" value="F:acyltransferase activity, transferring groups other than amino-acyl groups"/>
    <property type="evidence" value="ECO:0007669"/>
    <property type="project" value="TreeGrafter"/>
</dbReference>
<dbReference type="Pfam" id="PF00756">
    <property type="entry name" value="Esterase"/>
    <property type="match status" value="1"/>
</dbReference>
<gene>
    <name evidence="2" type="ORF">BJ989_002290</name>
</gene>
<reference evidence="2 3" key="1">
    <citation type="submission" date="2020-07" db="EMBL/GenBank/DDBJ databases">
        <title>Sequencing the genomes of 1000 actinobacteria strains.</title>
        <authorList>
            <person name="Klenk H.-P."/>
        </authorList>
    </citation>
    <scope>NUCLEOTIDE SEQUENCE [LARGE SCALE GENOMIC DNA]</scope>
    <source>
        <strain evidence="2 3">DSM 24552</strain>
    </source>
</reference>
<name>A0A7Y9RSW1_9ACTN</name>
<dbReference type="InterPro" id="IPR029058">
    <property type="entry name" value="AB_hydrolase_fold"/>
</dbReference>
<sequence length="372" mass="39873">MLPGPRRPARGLVLTAAALLAALLPGTAVATGTAASDGSAPPEVFATYSSGTGSRVDDLRTLAEIMAVPSGSTGYAPPDRAPLDRLRAACPPVRCQDHRLRVPPGVQVSDSSVRVLLPVGYRTSRKRYPVVVLFNGALSAYDAWSRKTQLTAITREHEAIFVMPEGGYGAEPGMFADWVDGSYDWETFHTEVVVPWVDRRFRTVPGARAAVGASMGSLGALGYAARHPGLFDAVLTLSGVVDTDSLVANTLPAELAEALGVRPPDLRRVWGDPVLRRANWRRHDPTALASRLRDVELFVASGTGFPSALGNQTHSGDTEMLLWQGHRTFLTALTAAGVPFEARVAQGGVHNWPWFDTALRWGLPQAVAATRR</sequence>
<protein>
    <submittedName>
        <fullName evidence="2">S-formylglutathione hydrolase FrmB</fullName>
    </submittedName>
</protein>
<dbReference type="RefSeq" id="WP_179518335.1">
    <property type="nucleotide sequence ID" value="NZ_JACCAC010000001.1"/>
</dbReference>
<keyword evidence="3" id="KW-1185">Reference proteome</keyword>
<evidence type="ECO:0000313" key="3">
    <source>
        <dbReference type="Proteomes" id="UP000544110"/>
    </source>
</evidence>
<accession>A0A7Y9RSW1</accession>